<accession>A0ABX2M084</accession>
<keyword evidence="1" id="KW-0732">Signal</keyword>
<organism evidence="3 4">
    <name type="scientific">Herbaspirillum robiniae</name>
    <dbReference type="NCBI Taxonomy" id="2014887"/>
    <lineage>
        <taxon>Bacteria</taxon>
        <taxon>Pseudomonadati</taxon>
        <taxon>Pseudomonadota</taxon>
        <taxon>Betaproteobacteria</taxon>
        <taxon>Burkholderiales</taxon>
        <taxon>Oxalobacteraceae</taxon>
        <taxon>Herbaspirillum</taxon>
    </lineage>
</organism>
<dbReference type="RefSeq" id="WP_079218271.1">
    <property type="nucleotide sequence ID" value="NZ_CP018845.1"/>
</dbReference>
<evidence type="ECO:0000259" key="2">
    <source>
        <dbReference type="Pfam" id="PF05117"/>
    </source>
</evidence>
<reference evidence="3 4" key="1">
    <citation type="journal article" date="2020" name="Front. Plant Sci.">
        <title>Isolation of Rhizosphere Bacteria That Improve Quality and Water Stress Tolerance in Greenhouse Ornamentals.</title>
        <authorList>
            <person name="Nordstedt N.P."/>
            <person name="Jones M.L."/>
        </authorList>
    </citation>
    <scope>NUCLEOTIDE SEQUENCE [LARGE SCALE GENOMIC DNA]</scope>
    <source>
        <strain evidence="3 4">C6C2</strain>
    </source>
</reference>
<feature type="chain" id="PRO_5045657902" evidence="1">
    <location>
        <begin position="25"/>
        <end position="176"/>
    </location>
</feature>
<dbReference type="InterPro" id="IPR016097">
    <property type="entry name" value="DUF695"/>
</dbReference>
<feature type="domain" description="DUF695" evidence="2">
    <location>
        <begin position="29"/>
        <end position="162"/>
    </location>
</feature>
<evidence type="ECO:0000313" key="3">
    <source>
        <dbReference type="EMBL" id="NUU03398.1"/>
    </source>
</evidence>
<sequence length="176" mass="19436">MLRAARLVLGLVCTLLLGAQAAHAQEPPDWWNYESTRDGHAYAVRVDMGLRRVFPLSGFPYVIVTGVAYASARGDGLPELNDLSRLDALSEALAAAVAYKTRSIYAGSAVREGQQRNYFYVSDPNGVEDVIAGVYAKLCRGCQVSTEIRADAAWSAYRDYLFPDESTRQRYGLRAY</sequence>
<name>A0ABX2M084_9BURK</name>
<comment type="caution">
    <text evidence="3">The sequence shown here is derived from an EMBL/GenBank/DDBJ whole genome shotgun (WGS) entry which is preliminary data.</text>
</comment>
<feature type="signal peptide" evidence="1">
    <location>
        <begin position="1"/>
        <end position="24"/>
    </location>
</feature>
<evidence type="ECO:0000256" key="1">
    <source>
        <dbReference type="SAM" id="SignalP"/>
    </source>
</evidence>
<protein>
    <submittedName>
        <fullName evidence="3">DUF695 domain-containing protein</fullName>
    </submittedName>
</protein>
<dbReference type="Pfam" id="PF05117">
    <property type="entry name" value="DUF695"/>
    <property type="match status" value="1"/>
</dbReference>
<evidence type="ECO:0000313" key="4">
    <source>
        <dbReference type="Proteomes" id="UP000536746"/>
    </source>
</evidence>
<dbReference type="EMBL" id="JABFMT010000021">
    <property type="protein sequence ID" value="NUU03398.1"/>
    <property type="molecule type" value="Genomic_DNA"/>
</dbReference>
<gene>
    <name evidence="3" type="ORF">HNO84_17455</name>
</gene>
<keyword evidence="4" id="KW-1185">Reference proteome</keyword>
<proteinExistence type="predicted"/>
<dbReference type="Proteomes" id="UP000536746">
    <property type="component" value="Unassembled WGS sequence"/>
</dbReference>